<dbReference type="GO" id="GO:0070847">
    <property type="term" value="C:core mediator complex"/>
    <property type="evidence" value="ECO:0007669"/>
    <property type="project" value="TreeGrafter"/>
</dbReference>
<comment type="subcellular location">
    <subcellularLocation>
        <location evidence="1 8">Nucleus</location>
    </subcellularLocation>
</comment>
<dbReference type="EMBL" id="JAZGQO010000018">
    <property type="protein sequence ID" value="KAK6167300.1"/>
    <property type="molecule type" value="Genomic_DNA"/>
</dbReference>
<feature type="compositionally biased region" description="Polar residues" evidence="9">
    <location>
        <begin position="183"/>
        <end position="203"/>
    </location>
</feature>
<comment type="similarity">
    <text evidence="2 8">Belongs to the Mediator complex subunit 4 family.</text>
</comment>
<dbReference type="GO" id="GO:0006357">
    <property type="term" value="P:regulation of transcription by RNA polymerase II"/>
    <property type="evidence" value="ECO:0007669"/>
    <property type="project" value="InterPro"/>
</dbReference>
<dbReference type="Proteomes" id="UP001347796">
    <property type="component" value="Unassembled WGS sequence"/>
</dbReference>
<dbReference type="GO" id="GO:0003712">
    <property type="term" value="F:transcription coregulator activity"/>
    <property type="evidence" value="ECO:0007669"/>
    <property type="project" value="InterPro"/>
</dbReference>
<reference evidence="10 11" key="1">
    <citation type="submission" date="2024-01" db="EMBL/GenBank/DDBJ databases">
        <title>The genome of the rayed Mediterranean limpet Patella caerulea (Linnaeus, 1758).</title>
        <authorList>
            <person name="Anh-Thu Weber A."/>
            <person name="Halstead-Nussloch G."/>
        </authorList>
    </citation>
    <scope>NUCLEOTIDE SEQUENCE [LARGE SCALE GENOMIC DNA]</scope>
    <source>
        <strain evidence="10">AATW-2023a</strain>
        <tissue evidence="10">Whole specimen</tissue>
    </source>
</reference>
<evidence type="ECO:0000256" key="2">
    <source>
        <dbReference type="ARBA" id="ARBA00009626"/>
    </source>
</evidence>
<dbReference type="PANTHER" id="PTHR13208">
    <property type="entry name" value="MEDIATOR OF RNA POLYMERASE II TRANSCRIPTION SUBUNIT 4"/>
    <property type="match status" value="1"/>
</dbReference>
<gene>
    <name evidence="8" type="primary">MED4</name>
    <name evidence="10" type="ORF">SNE40_021365</name>
</gene>
<evidence type="ECO:0000313" key="11">
    <source>
        <dbReference type="Proteomes" id="UP001347796"/>
    </source>
</evidence>
<keyword evidence="6 8" id="KW-0539">Nucleus</keyword>
<feature type="region of interest" description="Disordered" evidence="9">
    <location>
        <begin position="183"/>
        <end position="210"/>
    </location>
</feature>
<evidence type="ECO:0000256" key="7">
    <source>
        <dbReference type="ARBA" id="ARBA00031257"/>
    </source>
</evidence>
<evidence type="ECO:0000313" key="10">
    <source>
        <dbReference type="EMBL" id="KAK6167300.1"/>
    </source>
</evidence>
<comment type="function">
    <text evidence="8">Component of the Mediator complex, a coactivator involved in the regulated transcription of nearly all RNA polymerase II-dependent genes. Mediator functions as a bridge to convey information from gene-specific regulatory proteins to the basal RNA polymerase II transcription machinery. Mediator is recruited to promoters by direct interactions with regulatory proteins and serves as a scaffold for the assembly of a functional preinitiation complex with RNA polymerase II and the general transcription factors.</text>
</comment>
<dbReference type="AlphaFoldDB" id="A0AAN8J493"/>
<evidence type="ECO:0000256" key="9">
    <source>
        <dbReference type="SAM" id="MobiDB-lite"/>
    </source>
</evidence>
<sequence>MAANSTRQKLLCLIDDIEIVSKELFETMSTPKNQLRPDGADTVMLMELLVEKDKEIKSTLKIAEEQAEIQTVMDSLKTQVDKRDIEIKILQKNLKESETILSTAVYQAQQKLESINQANTKKISSEELIKFAHRISASNAVAAPVTWAPGDPRRPYPTDLDMRQGFLGQGTYTDTLAVSRSNSQISNVSETNSTPVSSNSLSWQHPPEVSITSSISHHAISDFKGHNKENEEIELMSSDSSSSSSSDE</sequence>
<dbReference type="Pfam" id="PF10018">
    <property type="entry name" value="Med4"/>
    <property type="match status" value="1"/>
</dbReference>
<keyword evidence="5 8" id="KW-0804">Transcription</keyword>
<feature type="region of interest" description="Disordered" evidence="9">
    <location>
        <begin position="225"/>
        <end position="248"/>
    </location>
</feature>
<dbReference type="GO" id="GO:0016592">
    <property type="term" value="C:mediator complex"/>
    <property type="evidence" value="ECO:0007669"/>
    <property type="project" value="InterPro"/>
</dbReference>
<comment type="caution">
    <text evidence="10">The sequence shown here is derived from an EMBL/GenBank/DDBJ whole genome shotgun (WGS) entry which is preliminary data.</text>
</comment>
<keyword evidence="4 8" id="KW-0805">Transcription regulation</keyword>
<evidence type="ECO:0000256" key="4">
    <source>
        <dbReference type="ARBA" id="ARBA00023015"/>
    </source>
</evidence>
<keyword evidence="8" id="KW-0010">Activator</keyword>
<comment type="subunit">
    <text evidence="8">Component of the Mediator complex.</text>
</comment>
<proteinExistence type="inferred from homology"/>
<name>A0AAN8J493_PATCE</name>
<evidence type="ECO:0000256" key="8">
    <source>
        <dbReference type="RuleBase" id="RU364141"/>
    </source>
</evidence>
<evidence type="ECO:0000256" key="1">
    <source>
        <dbReference type="ARBA" id="ARBA00004123"/>
    </source>
</evidence>
<evidence type="ECO:0000256" key="3">
    <source>
        <dbReference type="ARBA" id="ARBA00020629"/>
    </source>
</evidence>
<protein>
    <recommendedName>
        <fullName evidence="3 8">Mediator of RNA polymerase II transcription subunit 4</fullName>
    </recommendedName>
    <alternativeName>
        <fullName evidence="7 8">Mediator complex subunit 4</fullName>
    </alternativeName>
</protein>
<dbReference type="PANTHER" id="PTHR13208:SF2">
    <property type="entry name" value="MEDIATOR OF RNA POLYMERASE II TRANSCRIPTION SUBUNIT 4"/>
    <property type="match status" value="1"/>
</dbReference>
<organism evidence="10 11">
    <name type="scientific">Patella caerulea</name>
    <name type="common">Rayed Mediterranean limpet</name>
    <dbReference type="NCBI Taxonomy" id="87958"/>
    <lineage>
        <taxon>Eukaryota</taxon>
        <taxon>Metazoa</taxon>
        <taxon>Spiralia</taxon>
        <taxon>Lophotrochozoa</taxon>
        <taxon>Mollusca</taxon>
        <taxon>Gastropoda</taxon>
        <taxon>Patellogastropoda</taxon>
        <taxon>Patelloidea</taxon>
        <taxon>Patellidae</taxon>
        <taxon>Patella</taxon>
    </lineage>
</organism>
<keyword evidence="11" id="KW-1185">Reference proteome</keyword>
<dbReference type="InterPro" id="IPR019258">
    <property type="entry name" value="Mediator_Med4"/>
</dbReference>
<evidence type="ECO:0000256" key="6">
    <source>
        <dbReference type="ARBA" id="ARBA00023242"/>
    </source>
</evidence>
<evidence type="ECO:0000256" key="5">
    <source>
        <dbReference type="ARBA" id="ARBA00023163"/>
    </source>
</evidence>
<accession>A0AAN8J493</accession>
<feature type="compositionally biased region" description="Low complexity" evidence="9">
    <location>
        <begin position="237"/>
        <end position="248"/>
    </location>
</feature>